<comment type="caution">
    <text evidence="2">The sequence shown here is derived from an EMBL/GenBank/DDBJ whole genome shotgun (WGS) entry which is preliminary data.</text>
</comment>
<dbReference type="OrthoDB" id="3227959at2759"/>
<accession>A0A9P6HM32</accession>
<dbReference type="InterPro" id="IPR011333">
    <property type="entry name" value="SKP1/BTB/POZ_sf"/>
</dbReference>
<keyword evidence="3" id="KW-1185">Reference proteome</keyword>
<organism evidence="2 3">
    <name type="scientific">Thelephora terrestris</name>
    <dbReference type="NCBI Taxonomy" id="56493"/>
    <lineage>
        <taxon>Eukaryota</taxon>
        <taxon>Fungi</taxon>
        <taxon>Dikarya</taxon>
        <taxon>Basidiomycota</taxon>
        <taxon>Agaricomycotina</taxon>
        <taxon>Agaricomycetes</taxon>
        <taxon>Thelephorales</taxon>
        <taxon>Thelephoraceae</taxon>
        <taxon>Thelephora</taxon>
    </lineage>
</organism>
<dbReference type="Gene3D" id="3.30.710.10">
    <property type="entry name" value="Potassium Channel Kv1.1, Chain A"/>
    <property type="match status" value="1"/>
</dbReference>
<dbReference type="PROSITE" id="PS50097">
    <property type="entry name" value="BTB"/>
    <property type="match status" value="1"/>
</dbReference>
<dbReference type="EMBL" id="WIUZ02000002">
    <property type="protein sequence ID" value="KAF9790300.1"/>
    <property type="molecule type" value="Genomic_DNA"/>
</dbReference>
<protein>
    <recommendedName>
        <fullName evidence="1">BTB domain-containing protein</fullName>
    </recommendedName>
</protein>
<dbReference type="SMART" id="SM00225">
    <property type="entry name" value="BTB"/>
    <property type="match status" value="1"/>
</dbReference>
<dbReference type="AlphaFoldDB" id="A0A9P6HM32"/>
<dbReference type="InterPro" id="IPR000210">
    <property type="entry name" value="BTB/POZ_dom"/>
</dbReference>
<feature type="domain" description="BTB" evidence="1">
    <location>
        <begin position="38"/>
        <end position="114"/>
    </location>
</feature>
<name>A0A9P6HM32_9AGAM</name>
<gene>
    <name evidence="2" type="ORF">BJ322DRAFT_998832</name>
</gene>
<reference evidence="2" key="2">
    <citation type="submission" date="2020-11" db="EMBL/GenBank/DDBJ databases">
        <authorList>
            <consortium name="DOE Joint Genome Institute"/>
            <person name="Kuo A."/>
            <person name="Miyauchi S."/>
            <person name="Kiss E."/>
            <person name="Drula E."/>
            <person name="Kohler A."/>
            <person name="Sanchez-Garcia M."/>
            <person name="Andreopoulos B."/>
            <person name="Barry K.W."/>
            <person name="Bonito G."/>
            <person name="Buee M."/>
            <person name="Carver A."/>
            <person name="Chen C."/>
            <person name="Cichocki N."/>
            <person name="Clum A."/>
            <person name="Culley D."/>
            <person name="Crous P.W."/>
            <person name="Fauchery L."/>
            <person name="Girlanda M."/>
            <person name="Hayes R."/>
            <person name="Keri Z."/>
            <person name="Labutti K."/>
            <person name="Lipzen A."/>
            <person name="Lombard V."/>
            <person name="Magnuson J."/>
            <person name="Maillard F."/>
            <person name="Morin E."/>
            <person name="Murat C."/>
            <person name="Nolan M."/>
            <person name="Ohm R."/>
            <person name="Pangilinan J."/>
            <person name="Pereira M."/>
            <person name="Perotto S."/>
            <person name="Peter M."/>
            <person name="Riley R."/>
            <person name="Sitrit Y."/>
            <person name="Stielow B."/>
            <person name="Szollosi G."/>
            <person name="Zifcakova L."/>
            <person name="Stursova M."/>
            <person name="Spatafora J.W."/>
            <person name="Tedersoo L."/>
            <person name="Vaario L.-M."/>
            <person name="Yamada A."/>
            <person name="Yan M."/>
            <person name="Wang P."/>
            <person name="Xu J."/>
            <person name="Bruns T."/>
            <person name="Baldrian P."/>
            <person name="Vilgalys R."/>
            <person name="Henrissat B."/>
            <person name="Grigoriev I.V."/>
            <person name="Hibbett D."/>
            <person name="Nagy L.G."/>
            <person name="Martin F.M."/>
        </authorList>
    </citation>
    <scope>NUCLEOTIDE SEQUENCE</scope>
    <source>
        <strain evidence="2">UH-Tt-Lm1</strain>
    </source>
</reference>
<evidence type="ECO:0000313" key="2">
    <source>
        <dbReference type="EMBL" id="KAF9790300.1"/>
    </source>
</evidence>
<dbReference type="CDD" id="cd18186">
    <property type="entry name" value="BTB_POZ_ZBTB_KLHL-like"/>
    <property type="match status" value="1"/>
</dbReference>
<sequence>MHKDQPLVPILADSQAAKTEANQDEGVSRHPDLWFSDGSVVLKAEGTLFRVHISQLVRRSLFFRDLFSLPQPGKDAVELDGTFGGCPLLVLHDSAEDLSNLLKALYDGGPALGDNGRGDFRVVSGVLRLSTKYIIDSLRSRLIEHLSVAWPSKLRDWDARETACRSYASENSLPAGHLYPSPISVINLAREVDAPSLLPAAFYELSKYHFGQIFEPSADSPLHPDLAESSVSSTLSIRDLQMLAMGKESSQQAVAALITSMSTELYRDSNLHTHPNSLYGHQRKASDRICVSHAACRKDLGELVDLATNHYLFDREKGCSNPLYVAEELGSLKSSEYSECRACAKSLEGWATKEREKIWKLIPHWFRLDI</sequence>
<dbReference type="SUPFAM" id="SSF54695">
    <property type="entry name" value="POZ domain"/>
    <property type="match status" value="1"/>
</dbReference>
<reference evidence="2" key="1">
    <citation type="journal article" date="2020" name="Nat. Commun.">
        <title>Large-scale genome sequencing of mycorrhizal fungi provides insights into the early evolution of symbiotic traits.</title>
        <authorList>
            <person name="Miyauchi S."/>
            <person name="Kiss E."/>
            <person name="Kuo A."/>
            <person name="Drula E."/>
            <person name="Kohler A."/>
            <person name="Sanchez-Garcia M."/>
            <person name="Morin E."/>
            <person name="Andreopoulos B."/>
            <person name="Barry K.W."/>
            <person name="Bonito G."/>
            <person name="Buee M."/>
            <person name="Carver A."/>
            <person name="Chen C."/>
            <person name="Cichocki N."/>
            <person name="Clum A."/>
            <person name="Culley D."/>
            <person name="Crous P.W."/>
            <person name="Fauchery L."/>
            <person name="Girlanda M."/>
            <person name="Hayes R.D."/>
            <person name="Keri Z."/>
            <person name="LaButti K."/>
            <person name="Lipzen A."/>
            <person name="Lombard V."/>
            <person name="Magnuson J."/>
            <person name="Maillard F."/>
            <person name="Murat C."/>
            <person name="Nolan M."/>
            <person name="Ohm R.A."/>
            <person name="Pangilinan J."/>
            <person name="Pereira M.F."/>
            <person name="Perotto S."/>
            <person name="Peter M."/>
            <person name="Pfister S."/>
            <person name="Riley R."/>
            <person name="Sitrit Y."/>
            <person name="Stielow J.B."/>
            <person name="Szollosi G."/>
            <person name="Zifcakova L."/>
            <person name="Stursova M."/>
            <person name="Spatafora J.W."/>
            <person name="Tedersoo L."/>
            <person name="Vaario L.M."/>
            <person name="Yamada A."/>
            <person name="Yan M."/>
            <person name="Wang P."/>
            <person name="Xu J."/>
            <person name="Bruns T."/>
            <person name="Baldrian P."/>
            <person name="Vilgalys R."/>
            <person name="Dunand C."/>
            <person name="Henrissat B."/>
            <person name="Grigoriev I.V."/>
            <person name="Hibbett D."/>
            <person name="Nagy L.G."/>
            <person name="Martin F.M."/>
        </authorList>
    </citation>
    <scope>NUCLEOTIDE SEQUENCE</scope>
    <source>
        <strain evidence="2">UH-Tt-Lm1</strain>
    </source>
</reference>
<dbReference type="Proteomes" id="UP000736335">
    <property type="component" value="Unassembled WGS sequence"/>
</dbReference>
<evidence type="ECO:0000313" key="3">
    <source>
        <dbReference type="Proteomes" id="UP000736335"/>
    </source>
</evidence>
<evidence type="ECO:0000259" key="1">
    <source>
        <dbReference type="PROSITE" id="PS50097"/>
    </source>
</evidence>
<proteinExistence type="predicted"/>